<sequence length="382" mass="44975">MLRFYPLHIKNPPSVAVIYFLGFKSFTSSYTVNQITDIGRRFILSRTGKRGKAKLSRTSIEVTQIEPYTFQELFNIYMFAKEAEGLAKRTLENKKGYYLVFHRYLEERHEGVTPNTLDTNTIREFLYYLKNNHIKHKNNHCVKEKYKSVGVSVSYINTIMKHMRAFYNFLIEEEYVQANPFTKIKALKEVQDNIEAFSLDQLKALLKQPNQRMYAGFRDYVLMMLLADTGMRINEALKLQHKDIDYKANIIELEGTNTKNRKTRYVPISTKISKLLRELFIEIKEFNTPYIFVTVYGNVIDPARFRNRLKQYGKDAGLKGVRVSPHTFRHTFAKYYLLNKGDIMTLQKILGHSSIEMVRKYINMTNKDIMKQHSKYTPINNL</sequence>
<dbReference type="PANTHER" id="PTHR30349:SF41">
    <property type="entry name" value="INTEGRASE_RECOMBINASE PROTEIN MJ0367-RELATED"/>
    <property type="match status" value="1"/>
</dbReference>
<dbReference type="InterPro" id="IPR013762">
    <property type="entry name" value="Integrase-like_cat_sf"/>
</dbReference>
<comment type="similarity">
    <text evidence="1">Belongs to the 'phage' integrase family.</text>
</comment>
<evidence type="ECO:0000313" key="8">
    <source>
        <dbReference type="Proteomes" id="UP000220006"/>
    </source>
</evidence>
<dbReference type="GO" id="GO:0006310">
    <property type="term" value="P:DNA recombination"/>
    <property type="evidence" value="ECO:0007669"/>
    <property type="project" value="UniProtKB-KW"/>
</dbReference>
<proteinExistence type="inferred from homology"/>
<accession>A0A2A7HUI5</accession>
<dbReference type="InterPro" id="IPR050090">
    <property type="entry name" value="Tyrosine_recombinase_XerCD"/>
</dbReference>
<dbReference type="CDD" id="cd00397">
    <property type="entry name" value="DNA_BRE_C"/>
    <property type="match status" value="1"/>
</dbReference>
<dbReference type="GO" id="GO:0003677">
    <property type="term" value="F:DNA binding"/>
    <property type="evidence" value="ECO:0007669"/>
    <property type="project" value="UniProtKB-UniRule"/>
</dbReference>
<organism evidence="7 8">
    <name type="scientific">Bacillus cereus</name>
    <dbReference type="NCBI Taxonomy" id="1396"/>
    <lineage>
        <taxon>Bacteria</taxon>
        <taxon>Bacillati</taxon>
        <taxon>Bacillota</taxon>
        <taxon>Bacilli</taxon>
        <taxon>Bacillales</taxon>
        <taxon>Bacillaceae</taxon>
        <taxon>Bacillus</taxon>
        <taxon>Bacillus cereus group</taxon>
    </lineage>
</organism>
<keyword evidence="3" id="KW-0233">DNA recombination</keyword>
<evidence type="ECO:0000256" key="1">
    <source>
        <dbReference type="ARBA" id="ARBA00008857"/>
    </source>
</evidence>
<comment type="caution">
    <text evidence="7">The sequence shown here is derived from an EMBL/GenBank/DDBJ whole genome shotgun (WGS) entry which is preliminary data.</text>
</comment>
<dbReference type="Gene3D" id="1.10.443.10">
    <property type="entry name" value="Intergrase catalytic core"/>
    <property type="match status" value="1"/>
</dbReference>
<dbReference type="Gene3D" id="1.10.150.130">
    <property type="match status" value="1"/>
</dbReference>
<name>A0A2A7HUI5_BACCE</name>
<dbReference type="GO" id="GO:0015074">
    <property type="term" value="P:DNA integration"/>
    <property type="evidence" value="ECO:0007669"/>
    <property type="project" value="InterPro"/>
</dbReference>
<dbReference type="Proteomes" id="UP000220006">
    <property type="component" value="Unassembled WGS sequence"/>
</dbReference>
<keyword evidence="2 4" id="KW-0238">DNA-binding</keyword>
<evidence type="ECO:0000256" key="3">
    <source>
        <dbReference type="ARBA" id="ARBA00023172"/>
    </source>
</evidence>
<feature type="domain" description="Tyr recombinase" evidence="5">
    <location>
        <begin position="192"/>
        <end position="374"/>
    </location>
</feature>
<dbReference type="PROSITE" id="PS51898">
    <property type="entry name" value="TYR_RECOMBINASE"/>
    <property type="match status" value="1"/>
</dbReference>
<protein>
    <submittedName>
        <fullName evidence="7">Integrase</fullName>
    </submittedName>
</protein>
<dbReference type="SUPFAM" id="SSF56349">
    <property type="entry name" value="DNA breaking-rejoining enzymes"/>
    <property type="match status" value="1"/>
</dbReference>
<gene>
    <name evidence="7" type="ORF">COM96_18510</name>
</gene>
<evidence type="ECO:0000256" key="2">
    <source>
        <dbReference type="ARBA" id="ARBA00023125"/>
    </source>
</evidence>
<dbReference type="Pfam" id="PF00589">
    <property type="entry name" value="Phage_integrase"/>
    <property type="match status" value="1"/>
</dbReference>
<dbReference type="PROSITE" id="PS51900">
    <property type="entry name" value="CB"/>
    <property type="match status" value="1"/>
</dbReference>
<reference evidence="7 8" key="1">
    <citation type="submission" date="2017-09" db="EMBL/GenBank/DDBJ databases">
        <title>Large-scale bioinformatics analysis of Bacillus genomes uncovers conserved roles of natural products in bacterial physiology.</title>
        <authorList>
            <consortium name="Agbiome Team Llc"/>
            <person name="Bleich R.M."/>
            <person name="Grubbs K.J."/>
            <person name="Santa Maria K.C."/>
            <person name="Allen S.E."/>
            <person name="Farag S."/>
            <person name="Shank E.A."/>
            <person name="Bowers A."/>
        </authorList>
    </citation>
    <scope>NUCLEOTIDE SEQUENCE [LARGE SCALE GENOMIC DNA]</scope>
    <source>
        <strain evidence="7 8">AFS096845</strain>
    </source>
</reference>
<dbReference type="AlphaFoldDB" id="A0A2A7HUI5"/>
<evidence type="ECO:0000259" key="5">
    <source>
        <dbReference type="PROSITE" id="PS51898"/>
    </source>
</evidence>
<feature type="domain" description="Core-binding (CB)" evidence="6">
    <location>
        <begin position="68"/>
        <end position="171"/>
    </location>
</feature>
<evidence type="ECO:0000256" key="4">
    <source>
        <dbReference type="PROSITE-ProRule" id="PRU01248"/>
    </source>
</evidence>
<dbReference type="RefSeq" id="WP_097905007.1">
    <property type="nucleotide sequence ID" value="NZ_NVLK01000039.1"/>
</dbReference>
<dbReference type="EMBL" id="NVLK01000039">
    <property type="protein sequence ID" value="PEC20580.1"/>
    <property type="molecule type" value="Genomic_DNA"/>
</dbReference>
<dbReference type="InterPro" id="IPR044068">
    <property type="entry name" value="CB"/>
</dbReference>
<dbReference type="InterPro" id="IPR010998">
    <property type="entry name" value="Integrase_recombinase_N"/>
</dbReference>
<evidence type="ECO:0000259" key="6">
    <source>
        <dbReference type="PROSITE" id="PS51900"/>
    </source>
</evidence>
<dbReference type="PANTHER" id="PTHR30349">
    <property type="entry name" value="PHAGE INTEGRASE-RELATED"/>
    <property type="match status" value="1"/>
</dbReference>
<evidence type="ECO:0000313" key="7">
    <source>
        <dbReference type="EMBL" id="PEC20580.1"/>
    </source>
</evidence>
<dbReference type="InterPro" id="IPR011010">
    <property type="entry name" value="DNA_brk_join_enz"/>
</dbReference>
<dbReference type="InterPro" id="IPR002104">
    <property type="entry name" value="Integrase_catalytic"/>
</dbReference>